<gene>
    <name evidence="1" type="ORF">PPRIM_AZ9-3.1.T0580210</name>
</gene>
<proteinExistence type="predicted"/>
<keyword evidence="2" id="KW-1185">Reference proteome</keyword>
<evidence type="ECO:0000313" key="2">
    <source>
        <dbReference type="Proteomes" id="UP000688137"/>
    </source>
</evidence>
<protein>
    <submittedName>
        <fullName evidence="1">Uncharacterized protein</fullName>
    </submittedName>
</protein>
<accession>A0A8S1MG57</accession>
<dbReference type="OMA" id="RVIHLYA"/>
<reference evidence="1" key="1">
    <citation type="submission" date="2021-01" db="EMBL/GenBank/DDBJ databases">
        <authorList>
            <consortium name="Genoscope - CEA"/>
            <person name="William W."/>
        </authorList>
    </citation>
    <scope>NUCLEOTIDE SEQUENCE</scope>
</reference>
<sequence>MILIIEGQPLMKKYKISNSNRQPTRSIGVSRISTIPEIRDEQPIKKELKHNVISLKELVRKNVERKMLNTPEPHLKRKIIIPEVSQQEYKSQTTPSICKQRVIHLYAKRKLYLKSFNISLSSLKLS</sequence>
<dbReference type="AlphaFoldDB" id="A0A8S1MG57"/>
<comment type="caution">
    <text evidence="1">The sequence shown here is derived from an EMBL/GenBank/DDBJ whole genome shotgun (WGS) entry which is preliminary data.</text>
</comment>
<name>A0A8S1MG57_PARPR</name>
<evidence type="ECO:0000313" key="1">
    <source>
        <dbReference type="EMBL" id="CAD8077632.1"/>
    </source>
</evidence>
<dbReference type="Proteomes" id="UP000688137">
    <property type="component" value="Unassembled WGS sequence"/>
</dbReference>
<organism evidence="1 2">
    <name type="scientific">Paramecium primaurelia</name>
    <dbReference type="NCBI Taxonomy" id="5886"/>
    <lineage>
        <taxon>Eukaryota</taxon>
        <taxon>Sar</taxon>
        <taxon>Alveolata</taxon>
        <taxon>Ciliophora</taxon>
        <taxon>Intramacronucleata</taxon>
        <taxon>Oligohymenophorea</taxon>
        <taxon>Peniculida</taxon>
        <taxon>Parameciidae</taxon>
        <taxon>Paramecium</taxon>
    </lineage>
</organism>
<dbReference type="EMBL" id="CAJJDM010000059">
    <property type="protein sequence ID" value="CAD8077632.1"/>
    <property type="molecule type" value="Genomic_DNA"/>
</dbReference>